<dbReference type="SUPFAM" id="SSF117916">
    <property type="entry name" value="Fe-S cluster assembly (FSCA) domain-like"/>
    <property type="match status" value="1"/>
</dbReference>
<dbReference type="GO" id="GO:0007059">
    <property type="term" value="P:chromosome segregation"/>
    <property type="evidence" value="ECO:0007669"/>
    <property type="project" value="UniProtKB-KW"/>
</dbReference>
<evidence type="ECO:0000313" key="6">
    <source>
        <dbReference type="RefSeq" id="XP_010933414.1"/>
    </source>
</evidence>
<evidence type="ECO:0000256" key="3">
    <source>
        <dbReference type="SAM" id="MobiDB-lite"/>
    </source>
</evidence>
<dbReference type="OrthoDB" id="2746at2759"/>
<dbReference type="GeneID" id="105053814"/>
<feature type="region of interest" description="Disordered" evidence="3">
    <location>
        <begin position="15"/>
        <end position="34"/>
    </location>
</feature>
<dbReference type="Pfam" id="PF01883">
    <property type="entry name" value="FeS_assembly_P"/>
    <property type="match status" value="1"/>
</dbReference>
<dbReference type="PANTHER" id="PTHR12377">
    <property type="entry name" value="CYTOSOLIC IRON-SULFUR ASSEMBLY COMPONENT 2B-RELATED"/>
    <property type="match status" value="1"/>
</dbReference>
<dbReference type="InterPro" id="IPR002744">
    <property type="entry name" value="MIP18-like"/>
</dbReference>
<dbReference type="RefSeq" id="XP_010933414.1">
    <property type="nucleotide sequence ID" value="XM_010935112.2"/>
</dbReference>
<dbReference type="Gene3D" id="6.10.250.1280">
    <property type="match status" value="1"/>
</dbReference>
<keyword evidence="2" id="KW-0159">Chromosome partition</keyword>
<comment type="similarity">
    <text evidence="1">Belongs to the MIP18 family.</text>
</comment>
<dbReference type="AlphaFoldDB" id="A0A6I9S4S0"/>
<accession>A0A6I9S4S0</accession>
<organism evidence="5 6">
    <name type="scientific">Elaeis guineensis var. tenera</name>
    <name type="common">Oil palm</name>
    <dbReference type="NCBI Taxonomy" id="51953"/>
    <lineage>
        <taxon>Eukaryota</taxon>
        <taxon>Viridiplantae</taxon>
        <taxon>Streptophyta</taxon>
        <taxon>Embryophyta</taxon>
        <taxon>Tracheophyta</taxon>
        <taxon>Spermatophyta</taxon>
        <taxon>Magnoliopsida</taxon>
        <taxon>Liliopsida</taxon>
        <taxon>Arecaceae</taxon>
        <taxon>Arecoideae</taxon>
        <taxon>Cocoseae</taxon>
        <taxon>Elaeidinae</taxon>
        <taxon>Elaeis</taxon>
    </lineage>
</organism>
<reference evidence="6" key="1">
    <citation type="submission" date="2025-08" db="UniProtKB">
        <authorList>
            <consortium name="RefSeq"/>
        </authorList>
    </citation>
    <scope>IDENTIFICATION</scope>
</reference>
<keyword evidence="5" id="KW-1185">Reference proteome</keyword>
<dbReference type="FunFam" id="3.30.300.130:FF:000010">
    <property type="entry name" value="Protein AE7-like 1"/>
    <property type="match status" value="1"/>
</dbReference>
<feature type="domain" description="MIP18 family-like" evidence="4">
    <location>
        <begin position="132"/>
        <end position="207"/>
    </location>
</feature>
<proteinExistence type="inferred from homology"/>
<evidence type="ECO:0000313" key="5">
    <source>
        <dbReference type="Proteomes" id="UP000504607"/>
    </source>
</evidence>
<sequence length="252" mass="28238">MISYNLGCKKAILSPRRPPPLVRSASPPSTTTTVRGGARLLSLLSTRRHRRRRPLAIFSETTSSSSRARPARVEEDYINRGTSICSLSQFVQQKMVSGLINANPIVYERKERQVQSAPIDIDQYADEPIDQQEIFDHIRDIKDPEHPYSLEELKVVTEDSIEVNDKQSYVRVTFTPTVEHCSMATVIGLCLRVKLMRSLPSRYKVDVRVAPGTHATEAAVHKQLNDKERVAAALENPNLSGMVDKCLAPTFA</sequence>
<dbReference type="Gene3D" id="3.30.300.130">
    <property type="entry name" value="Fe-S cluster assembly (FSCA)"/>
    <property type="match status" value="1"/>
</dbReference>
<evidence type="ECO:0000256" key="1">
    <source>
        <dbReference type="ARBA" id="ARBA00010381"/>
    </source>
</evidence>
<dbReference type="Proteomes" id="UP000504607">
    <property type="component" value="Chromosome 11"/>
</dbReference>
<dbReference type="GO" id="GO:0051604">
    <property type="term" value="P:protein maturation"/>
    <property type="evidence" value="ECO:0007669"/>
    <property type="project" value="InterPro"/>
</dbReference>
<dbReference type="PANTHER" id="PTHR12377:SF0">
    <property type="entry name" value="CYTOSOLIC IRON-SULFUR ASSEMBLY COMPONENT 2B"/>
    <property type="match status" value="1"/>
</dbReference>
<evidence type="ECO:0000256" key="2">
    <source>
        <dbReference type="ARBA" id="ARBA00022829"/>
    </source>
</evidence>
<dbReference type="RefSeq" id="XP_073102249.1">
    <property type="nucleotide sequence ID" value="XM_073246148.1"/>
</dbReference>
<dbReference type="InterPro" id="IPR039796">
    <property type="entry name" value="MIP18"/>
</dbReference>
<dbReference type="InParanoid" id="A0A6I9S4S0"/>
<evidence type="ECO:0000259" key="4">
    <source>
        <dbReference type="Pfam" id="PF01883"/>
    </source>
</evidence>
<feature type="compositionally biased region" description="Low complexity" evidence="3">
    <location>
        <begin position="22"/>
        <end position="34"/>
    </location>
</feature>
<name>A0A6I9S4S0_ELAGV</name>
<protein>
    <submittedName>
        <fullName evidence="6">Protein AE7 isoform X1</fullName>
    </submittedName>
</protein>
<dbReference type="InterPro" id="IPR034904">
    <property type="entry name" value="FSCA_dom_sf"/>
</dbReference>
<dbReference type="FunCoup" id="A0A6I9S4S0">
    <property type="interactions" value="2248"/>
</dbReference>
<gene>
    <name evidence="6" type="primary">LOC105053814</name>
</gene>